<dbReference type="PANTHER" id="PTHR38102:SF1">
    <property type="entry name" value="PERIPLASMIC CHAPERONE SPY"/>
    <property type="match status" value="1"/>
</dbReference>
<comment type="subcellular location">
    <subcellularLocation>
        <location evidence="1">Periplasm</location>
    </subcellularLocation>
</comment>
<evidence type="ECO:0000313" key="7">
    <source>
        <dbReference type="EMBL" id="NSL53589.1"/>
    </source>
</evidence>
<proteinExistence type="inferred from homology"/>
<keyword evidence="4" id="KW-0574">Periplasm</keyword>
<evidence type="ECO:0000256" key="1">
    <source>
        <dbReference type="ARBA" id="ARBA00004418"/>
    </source>
</evidence>
<feature type="chain" id="PRO_5047072601" evidence="6">
    <location>
        <begin position="28"/>
        <end position="162"/>
    </location>
</feature>
<dbReference type="Proteomes" id="UP000778523">
    <property type="component" value="Unassembled WGS sequence"/>
</dbReference>
<accession>A0ABX2IG80</accession>
<dbReference type="PANTHER" id="PTHR38102">
    <property type="entry name" value="PERIPLASMIC CHAPERONE SPY"/>
    <property type="match status" value="1"/>
</dbReference>
<protein>
    <submittedName>
        <fullName evidence="7">Spy/CpxP family protein refolding chaperone</fullName>
    </submittedName>
</protein>
<dbReference type="EMBL" id="JABCSC020000001">
    <property type="protein sequence ID" value="NSL53589.1"/>
    <property type="molecule type" value="Genomic_DNA"/>
</dbReference>
<dbReference type="InterPro" id="IPR012899">
    <property type="entry name" value="LTXXQ"/>
</dbReference>
<name>A0ABX2IG80_9RHOO</name>
<comment type="caution">
    <text evidence="7">The sequence shown here is derived from an EMBL/GenBank/DDBJ whole genome shotgun (WGS) entry which is preliminary data.</text>
</comment>
<organism evidence="7 8">
    <name type="scientific">Uliginosibacterium aquaticum</name>
    <dbReference type="NCBI Taxonomy" id="2731212"/>
    <lineage>
        <taxon>Bacteria</taxon>
        <taxon>Pseudomonadati</taxon>
        <taxon>Pseudomonadota</taxon>
        <taxon>Betaproteobacteria</taxon>
        <taxon>Rhodocyclales</taxon>
        <taxon>Zoogloeaceae</taxon>
        <taxon>Uliginosibacterium</taxon>
    </lineage>
</organism>
<evidence type="ECO:0000256" key="4">
    <source>
        <dbReference type="ARBA" id="ARBA00022764"/>
    </source>
</evidence>
<reference evidence="7 8" key="1">
    <citation type="submission" date="2020-06" db="EMBL/GenBank/DDBJ databases">
        <title>Draft genome of Uliginosibacterium sp. IMCC34675.</title>
        <authorList>
            <person name="Song J."/>
        </authorList>
    </citation>
    <scope>NUCLEOTIDE SEQUENCE [LARGE SCALE GENOMIC DNA]</scope>
    <source>
        <strain evidence="7 8">IMCC34675</strain>
    </source>
</reference>
<dbReference type="Pfam" id="PF13801">
    <property type="entry name" value="Metal_resist"/>
    <property type="match status" value="1"/>
</dbReference>
<dbReference type="CDD" id="cd09916">
    <property type="entry name" value="CpxP_like"/>
    <property type="match status" value="1"/>
</dbReference>
<dbReference type="PIRSF" id="PIRSF034445">
    <property type="entry name" value="CpxP_Spy"/>
    <property type="match status" value="1"/>
</dbReference>
<feature type="region of interest" description="Disordered" evidence="5">
    <location>
        <begin position="30"/>
        <end position="50"/>
    </location>
</feature>
<comment type="similarity">
    <text evidence="2">Belongs to the CpxP/Spy family.</text>
</comment>
<keyword evidence="8" id="KW-1185">Reference proteome</keyword>
<evidence type="ECO:0000256" key="2">
    <source>
        <dbReference type="ARBA" id="ARBA00008441"/>
    </source>
</evidence>
<dbReference type="InterPro" id="IPR025961">
    <property type="entry name" value="Metal_resist"/>
</dbReference>
<evidence type="ECO:0000313" key="8">
    <source>
        <dbReference type="Proteomes" id="UP000778523"/>
    </source>
</evidence>
<dbReference type="RefSeq" id="WP_158239186.1">
    <property type="nucleotide sequence ID" value="NZ_JABCSC020000001.1"/>
</dbReference>
<dbReference type="InterPro" id="IPR052211">
    <property type="entry name" value="Cpx_auxiliary_protein"/>
</dbReference>
<keyword evidence="3 6" id="KW-0732">Signal</keyword>
<feature type="compositionally biased region" description="Basic and acidic residues" evidence="5">
    <location>
        <begin position="147"/>
        <end position="162"/>
    </location>
</feature>
<gene>
    <name evidence="7" type="ORF">HJ583_000980</name>
</gene>
<evidence type="ECO:0000256" key="6">
    <source>
        <dbReference type="SAM" id="SignalP"/>
    </source>
</evidence>
<sequence length="162" mass="17985">MSQHDQIIRRFLCVSALALALPFSAQAQEATQSAPAARPAPHGGMSHRGHHGMEQGHEFMGALRDLKLSSEQRDKLRALMQEQRTATQDKREALREARQALHKLVIDGNYTPERASAIASEIGKKNAELALAMAETGHKAQQILTPEQRKQLAERAQKPARR</sequence>
<evidence type="ECO:0000256" key="5">
    <source>
        <dbReference type="SAM" id="MobiDB-lite"/>
    </source>
</evidence>
<feature type="signal peptide" evidence="6">
    <location>
        <begin position="1"/>
        <end position="27"/>
    </location>
</feature>
<feature type="region of interest" description="Disordered" evidence="5">
    <location>
        <begin position="139"/>
        <end position="162"/>
    </location>
</feature>
<evidence type="ECO:0000256" key="3">
    <source>
        <dbReference type="ARBA" id="ARBA00022729"/>
    </source>
</evidence>
<dbReference type="Gene3D" id="1.20.120.1490">
    <property type="match status" value="1"/>
</dbReference>